<name>A0A0S3K7L6_9ENTE</name>
<evidence type="ECO:0000313" key="3">
    <source>
        <dbReference type="EMBL" id="OJG93253.1"/>
    </source>
</evidence>
<accession>A0A0S3K7L6</accession>
<gene>
    <name evidence="2" type="ORF">ATZ33_02415</name>
    <name evidence="3" type="ORF">RV15_GL001285</name>
</gene>
<dbReference type="KEGG" id="ess:ATZ33_02415"/>
<dbReference type="RefSeq" id="WP_071876342.1">
    <property type="nucleotide sequence ID" value="NZ_JXLC01000002.1"/>
</dbReference>
<keyword evidence="1" id="KW-0472">Membrane</keyword>
<evidence type="ECO:0000256" key="1">
    <source>
        <dbReference type="SAM" id="Phobius"/>
    </source>
</evidence>
<feature type="transmembrane region" description="Helical" evidence="1">
    <location>
        <begin position="89"/>
        <end position="108"/>
    </location>
</feature>
<keyword evidence="1" id="KW-1133">Transmembrane helix</keyword>
<evidence type="ECO:0000313" key="5">
    <source>
        <dbReference type="Proteomes" id="UP000183039"/>
    </source>
</evidence>
<evidence type="ECO:0000313" key="2">
    <source>
        <dbReference type="EMBL" id="ALS00270.1"/>
    </source>
</evidence>
<dbReference type="EMBL" id="JXLC01000002">
    <property type="protein sequence ID" value="OJG93253.1"/>
    <property type="molecule type" value="Genomic_DNA"/>
</dbReference>
<dbReference type="AlphaFoldDB" id="A0A0S3K7L6"/>
<feature type="transmembrane region" description="Helical" evidence="1">
    <location>
        <begin position="47"/>
        <end position="69"/>
    </location>
</feature>
<dbReference type="EMBL" id="CP013614">
    <property type="protein sequence ID" value="ALS00270.1"/>
    <property type="molecule type" value="Genomic_DNA"/>
</dbReference>
<dbReference type="OrthoDB" id="2185819at2"/>
<reference evidence="2 4" key="2">
    <citation type="submission" date="2015-12" db="EMBL/GenBank/DDBJ databases">
        <authorList>
            <person name="Lauer A."/>
            <person name="Humrighouse B."/>
            <person name="Loparev V."/>
            <person name="Shewmaker P.L."/>
            <person name="Whitney A.M."/>
            <person name="McLaughlin R.W."/>
        </authorList>
    </citation>
    <scope>NUCLEOTIDE SEQUENCE [LARGE SCALE GENOMIC DNA]</scope>
    <source>
        <strain evidence="2 4">LMG 23085</strain>
    </source>
</reference>
<dbReference type="Proteomes" id="UP000183039">
    <property type="component" value="Unassembled WGS sequence"/>
</dbReference>
<feature type="transmembrane region" description="Helical" evidence="1">
    <location>
        <begin position="128"/>
        <end position="147"/>
    </location>
</feature>
<sequence>MAVLLHPTKIKRFLFGYWLAIPLLFGVYSLILAAVQNVSVGTIFKSISSLTLTSIVVLLLFFQLFGLYILGDSSDCRHSLLGTYLKFSLIQQLCSFNIPGFLLCLLFYRSLLNAKEDTSLSKQGQWTIYGLMGFVGLLSILIVWIRLSL</sequence>
<reference evidence="3 5" key="1">
    <citation type="submission" date="2014-12" db="EMBL/GenBank/DDBJ databases">
        <title>Draft genome sequences of 29 type strains of Enterococci.</title>
        <authorList>
            <person name="Zhong Z."/>
            <person name="Sun Z."/>
            <person name="Liu W."/>
            <person name="Zhang W."/>
            <person name="Zhang H."/>
        </authorList>
    </citation>
    <scope>NUCLEOTIDE SEQUENCE [LARGE SCALE GENOMIC DNA]</scope>
    <source>
        <strain evidence="3 5">DSM 22801</strain>
    </source>
</reference>
<keyword evidence="4" id="KW-1185">Reference proteome</keyword>
<organism evidence="3 5">
    <name type="scientific">Enterococcus silesiacus</name>
    <dbReference type="NCBI Taxonomy" id="332949"/>
    <lineage>
        <taxon>Bacteria</taxon>
        <taxon>Bacillati</taxon>
        <taxon>Bacillota</taxon>
        <taxon>Bacilli</taxon>
        <taxon>Lactobacillales</taxon>
        <taxon>Enterococcaceae</taxon>
        <taxon>Enterococcus</taxon>
    </lineage>
</organism>
<keyword evidence="1" id="KW-0812">Transmembrane</keyword>
<proteinExistence type="predicted"/>
<protein>
    <submittedName>
        <fullName evidence="3">Uncharacterized protein</fullName>
    </submittedName>
</protein>
<dbReference type="Proteomes" id="UP000065511">
    <property type="component" value="Chromosome"/>
</dbReference>
<evidence type="ECO:0000313" key="4">
    <source>
        <dbReference type="Proteomes" id="UP000065511"/>
    </source>
</evidence>
<feature type="transmembrane region" description="Helical" evidence="1">
    <location>
        <begin position="15"/>
        <end position="35"/>
    </location>
</feature>